<evidence type="ECO:0000313" key="3">
    <source>
        <dbReference type="EMBL" id="QFY42134.1"/>
    </source>
</evidence>
<feature type="coiled-coil region" evidence="1">
    <location>
        <begin position="303"/>
        <end position="344"/>
    </location>
</feature>
<protein>
    <recommendedName>
        <fullName evidence="2">SMC hinge domain-containing protein</fullName>
    </recommendedName>
</protein>
<feature type="coiled-coil region" evidence="1">
    <location>
        <begin position="710"/>
        <end position="772"/>
    </location>
</feature>
<dbReference type="InterPro" id="IPR027417">
    <property type="entry name" value="P-loop_NTPase"/>
</dbReference>
<dbReference type="Proteomes" id="UP000325755">
    <property type="component" value="Chromosome"/>
</dbReference>
<keyword evidence="4" id="KW-1185">Reference proteome</keyword>
<dbReference type="EMBL" id="CP044205">
    <property type="protein sequence ID" value="QFY42134.1"/>
    <property type="molecule type" value="Genomic_DNA"/>
</dbReference>
<dbReference type="KEGG" id="mmob:F6R98_05400"/>
<reference evidence="3 4" key="1">
    <citation type="submission" date="2019-09" db="EMBL/GenBank/DDBJ databases">
        <title>Ecophysiology of the spiral-shaped methanotroph Methylospira mobilis as revealed by the complete genome sequence.</title>
        <authorList>
            <person name="Oshkin I.Y."/>
            <person name="Dedysh S.N."/>
            <person name="Miroshnikov K."/>
            <person name="Danilova O.V."/>
            <person name="Hakobyan A."/>
            <person name="Liesack W."/>
        </authorList>
    </citation>
    <scope>NUCLEOTIDE SEQUENCE [LARGE SCALE GENOMIC DNA]</scope>
    <source>
        <strain evidence="3 4">Shm1</strain>
    </source>
</reference>
<feature type="coiled-coil region" evidence="1">
    <location>
        <begin position="872"/>
        <end position="915"/>
    </location>
</feature>
<dbReference type="InterPro" id="IPR010935">
    <property type="entry name" value="SMC_hinge"/>
</dbReference>
<accession>A0A5Q0BIZ0</accession>
<proteinExistence type="predicted"/>
<dbReference type="RefSeq" id="WP_153248116.1">
    <property type="nucleotide sequence ID" value="NZ_CP044205.1"/>
</dbReference>
<dbReference type="PANTHER" id="PTHR32182">
    <property type="entry name" value="DNA REPLICATION AND REPAIR PROTEIN RECF"/>
    <property type="match status" value="1"/>
</dbReference>
<dbReference type="GO" id="GO:0000731">
    <property type="term" value="P:DNA synthesis involved in DNA repair"/>
    <property type="evidence" value="ECO:0007669"/>
    <property type="project" value="TreeGrafter"/>
</dbReference>
<feature type="coiled-coil region" evidence="1">
    <location>
        <begin position="805"/>
        <end position="832"/>
    </location>
</feature>
<dbReference type="GO" id="GO:0051276">
    <property type="term" value="P:chromosome organization"/>
    <property type="evidence" value="ECO:0007669"/>
    <property type="project" value="InterPro"/>
</dbReference>
<feature type="domain" description="SMC hinge" evidence="2">
    <location>
        <begin position="494"/>
        <end position="597"/>
    </location>
</feature>
<organism evidence="3 4">
    <name type="scientific">Candidatus Methylospira mobilis</name>
    <dbReference type="NCBI Taxonomy" id="1808979"/>
    <lineage>
        <taxon>Bacteria</taxon>
        <taxon>Pseudomonadati</taxon>
        <taxon>Pseudomonadota</taxon>
        <taxon>Gammaproteobacteria</taxon>
        <taxon>Methylococcales</taxon>
        <taxon>Methylococcaceae</taxon>
        <taxon>Candidatus Methylospira</taxon>
    </lineage>
</organism>
<dbReference type="InParanoid" id="A0A5Q0BIZ0"/>
<evidence type="ECO:0000256" key="1">
    <source>
        <dbReference type="SAM" id="Coils"/>
    </source>
</evidence>
<feature type="coiled-coil region" evidence="1">
    <location>
        <begin position="233"/>
        <end position="266"/>
    </location>
</feature>
<keyword evidence="1" id="KW-0175">Coiled coil</keyword>
<dbReference type="Pfam" id="PF06470">
    <property type="entry name" value="SMC_hinge"/>
    <property type="match status" value="1"/>
</dbReference>
<dbReference type="GO" id="GO:0005524">
    <property type="term" value="F:ATP binding"/>
    <property type="evidence" value="ECO:0007669"/>
    <property type="project" value="InterPro"/>
</dbReference>
<evidence type="ECO:0000313" key="4">
    <source>
        <dbReference type="Proteomes" id="UP000325755"/>
    </source>
</evidence>
<dbReference type="GO" id="GO:0005694">
    <property type="term" value="C:chromosome"/>
    <property type="evidence" value="ECO:0007669"/>
    <property type="project" value="InterPro"/>
</dbReference>
<dbReference type="SUPFAM" id="SSF52540">
    <property type="entry name" value="P-loop containing nucleoside triphosphate hydrolases"/>
    <property type="match status" value="1"/>
</dbReference>
<evidence type="ECO:0000259" key="2">
    <source>
        <dbReference type="Pfam" id="PF06470"/>
    </source>
</evidence>
<dbReference type="Pfam" id="PF13558">
    <property type="entry name" value="SbcC_Walker_B"/>
    <property type="match status" value="1"/>
</dbReference>
<name>A0A5Q0BIZ0_9GAMM</name>
<dbReference type="Gene3D" id="3.40.1140.10">
    <property type="match status" value="1"/>
</dbReference>
<dbReference type="GO" id="GO:0006302">
    <property type="term" value="P:double-strand break repair"/>
    <property type="evidence" value="ECO:0007669"/>
    <property type="project" value="TreeGrafter"/>
</dbReference>
<dbReference type="PANTHER" id="PTHR32182:SF0">
    <property type="entry name" value="DNA REPLICATION AND REPAIR PROTEIN RECF"/>
    <property type="match status" value="1"/>
</dbReference>
<dbReference type="OrthoDB" id="174137at2"/>
<sequence length="1145" mass="129488">MKRLVRLLLVNWYRLDCVSVEIDGHTAFIGPNASGKSSLLDAIQTVLVGGDKRQLSLNASAGEKSTRSIRDYCLGVVRDPQTPDLSLAFRPREQALTYLVLCFRDEDSLAETSVGLAMHASLDQPQEHIDGRFIAPGLSLQLDDLIERTSGGSMPKPWKSLREMLYQRCPEVKVVPQSGEFVRLLCASLSDGRYHLDSDRFLRSFRNAITFAPIRNVSDFVRQFVLEERPIQVRQLQQALKHYRDIRDKTEEAKKRESLLDEANQRYTRADQAERRVLSYRWAEQEARFSSVDAEMEPVREQLDALRDLEDRTARELEDAKAALETLRNERMEARARLESSSTAQSKARIAAERRLAQQTMNGVLQKLIDSRHALAVVRRVLDDGDLLPESITPVLQELAALSADDQELLAALWPEQPEMIMAAARQLRPLLGEAQTRLRDQLYALAGRDQALEKELVTLRERINRLESGGSDLSGATRALTDLLAARGIDAVPLCDRIDVGDERWRDAVERFLGGQREALLVAPEQVREAIRIYRQEGRHRNIHGSRIINTLKSAEGRDRIDAESLAEVIVSDDLHAQAYIRRLLGNVRRVETEDELTRHERAITPDGMLTANGAISRTQPVEPMLGRDARTRTLIALQQLFQRQAEEWGQSRAEKERLETFLQNTFDPFLRNLEQLPDLCALSEERLQLEGKLDTLGEEDARLDTEDYQRLNAEAERLADLCKQHEAGLDAIQKHVTLHAVDKATQQQKLHDLEAEAGRIAQTRREVEQTPGLDREDAARRLEELEKLPEDDSGDAQRWQALAQEAAARAARAAHEMQRLRQESRDALREYFTHWPAEEAAAFFQQPNGNHYSMAAWTLRTLGEIRETRLAEYEQQAKTALREAEHAFRADFMGRLKDNLARLDDQLAELRRNLRSRPFHGQFYSFIKKPDPDFEPIIRWVETWTPEMAGDVGGLFDFANDPNHPHSAAMQRIQNLLMEAGEGGLLDTRLSDYRYYFGFDVKMTDADGGNAEFLSRRLGKGSGGEHQSPFYVSIGAALAAAYRLRRDENGKLYGGMALAVFDEAFSKLDVQNTVSALGFLDELGLQVILAAPDEKYGLMSEHVDTIVNVYRGGGAVYIDADYLKPEAKALLAGDNPLKSPVSD</sequence>
<dbReference type="AlphaFoldDB" id="A0A5Q0BIZ0"/>
<gene>
    <name evidence="3" type="ORF">F6R98_05400</name>
</gene>
<dbReference type="Pfam" id="PF13555">
    <property type="entry name" value="AAA_29"/>
    <property type="match status" value="1"/>
</dbReference>